<reference evidence="1" key="2">
    <citation type="submission" date="2020-11" db="EMBL/GenBank/DDBJ databases">
        <authorList>
            <person name="McCartney M.A."/>
            <person name="Auch B."/>
            <person name="Kono T."/>
            <person name="Mallez S."/>
            <person name="Becker A."/>
            <person name="Gohl D.M."/>
            <person name="Silverstein K.A.T."/>
            <person name="Koren S."/>
            <person name="Bechman K.B."/>
            <person name="Herman A."/>
            <person name="Abrahante J.E."/>
            <person name="Garbe J."/>
        </authorList>
    </citation>
    <scope>NUCLEOTIDE SEQUENCE</scope>
    <source>
        <strain evidence="1">Duluth1</strain>
        <tissue evidence="1">Whole animal</tissue>
    </source>
</reference>
<dbReference type="EMBL" id="JAIWYP010000004">
    <property type="protein sequence ID" value="KAH3839547.1"/>
    <property type="molecule type" value="Genomic_DNA"/>
</dbReference>
<evidence type="ECO:0000313" key="2">
    <source>
        <dbReference type="Proteomes" id="UP000828390"/>
    </source>
</evidence>
<sequence length="130" mass="14109">MVTSFKMNEILLLNDVDGLGPRSNPSWAAQMDDEDRAEQEVVEIDTSEIVPIAALEESSSYGNSVGTVLTGLPKRPVGIVPQELSSFQSTLEESSSYGNSVGSPKRVAQETCRQSPTGVVQFLEHVRRVV</sequence>
<reference evidence="1" key="1">
    <citation type="journal article" date="2019" name="bioRxiv">
        <title>The Genome of the Zebra Mussel, Dreissena polymorpha: A Resource for Invasive Species Research.</title>
        <authorList>
            <person name="McCartney M.A."/>
            <person name="Auch B."/>
            <person name="Kono T."/>
            <person name="Mallez S."/>
            <person name="Zhang Y."/>
            <person name="Obille A."/>
            <person name="Becker A."/>
            <person name="Abrahante J.E."/>
            <person name="Garbe J."/>
            <person name="Badalamenti J.P."/>
            <person name="Herman A."/>
            <person name="Mangelson H."/>
            <person name="Liachko I."/>
            <person name="Sullivan S."/>
            <person name="Sone E.D."/>
            <person name="Koren S."/>
            <person name="Silverstein K.A.T."/>
            <person name="Beckman K.B."/>
            <person name="Gohl D.M."/>
        </authorList>
    </citation>
    <scope>NUCLEOTIDE SEQUENCE</scope>
    <source>
        <strain evidence="1">Duluth1</strain>
        <tissue evidence="1">Whole animal</tissue>
    </source>
</reference>
<dbReference type="Proteomes" id="UP000828390">
    <property type="component" value="Unassembled WGS sequence"/>
</dbReference>
<accession>A0A9D4KHW0</accession>
<keyword evidence="2" id="KW-1185">Reference proteome</keyword>
<comment type="caution">
    <text evidence="1">The sequence shown here is derived from an EMBL/GenBank/DDBJ whole genome shotgun (WGS) entry which is preliminary data.</text>
</comment>
<evidence type="ECO:0000313" key="1">
    <source>
        <dbReference type="EMBL" id="KAH3839547.1"/>
    </source>
</evidence>
<dbReference type="AlphaFoldDB" id="A0A9D4KHW0"/>
<gene>
    <name evidence="1" type="ORF">DPMN_112979</name>
</gene>
<proteinExistence type="predicted"/>
<name>A0A9D4KHW0_DREPO</name>
<protein>
    <submittedName>
        <fullName evidence="1">Uncharacterized protein</fullName>
    </submittedName>
</protein>
<organism evidence="1 2">
    <name type="scientific">Dreissena polymorpha</name>
    <name type="common">Zebra mussel</name>
    <name type="synonym">Mytilus polymorpha</name>
    <dbReference type="NCBI Taxonomy" id="45954"/>
    <lineage>
        <taxon>Eukaryota</taxon>
        <taxon>Metazoa</taxon>
        <taxon>Spiralia</taxon>
        <taxon>Lophotrochozoa</taxon>
        <taxon>Mollusca</taxon>
        <taxon>Bivalvia</taxon>
        <taxon>Autobranchia</taxon>
        <taxon>Heteroconchia</taxon>
        <taxon>Euheterodonta</taxon>
        <taxon>Imparidentia</taxon>
        <taxon>Neoheterodontei</taxon>
        <taxon>Myida</taxon>
        <taxon>Dreissenoidea</taxon>
        <taxon>Dreissenidae</taxon>
        <taxon>Dreissena</taxon>
    </lineage>
</organism>